<dbReference type="AlphaFoldDB" id="A0A2Z3I1I7"/>
<feature type="domain" description="COQ9 C-terminal" evidence="1">
    <location>
        <begin position="120"/>
        <end position="188"/>
    </location>
</feature>
<proteinExistence type="predicted"/>
<dbReference type="GO" id="GO:0006744">
    <property type="term" value="P:ubiquinone biosynthetic process"/>
    <property type="evidence" value="ECO:0007669"/>
    <property type="project" value="InterPro"/>
</dbReference>
<dbReference type="KEGG" id="phb:HYN04_10720"/>
<gene>
    <name evidence="2" type="ORF">HYN04_10720</name>
</gene>
<name>A0A2Z3I1I7_9CAUL</name>
<organism evidence="2 3">
    <name type="scientific">Phenylobacterium parvum</name>
    <dbReference type="NCBI Taxonomy" id="2201350"/>
    <lineage>
        <taxon>Bacteria</taxon>
        <taxon>Pseudomonadati</taxon>
        <taxon>Pseudomonadota</taxon>
        <taxon>Alphaproteobacteria</taxon>
        <taxon>Caulobacterales</taxon>
        <taxon>Caulobacteraceae</taxon>
        <taxon>Phenylobacterium</taxon>
    </lineage>
</organism>
<dbReference type="Pfam" id="PF08511">
    <property type="entry name" value="COQ9"/>
    <property type="match status" value="1"/>
</dbReference>
<reference evidence="3" key="1">
    <citation type="submission" date="2018-05" db="EMBL/GenBank/DDBJ databases">
        <title>Genome sequencing of Phenylobacterium sp. HYN0004.</title>
        <authorList>
            <person name="Yi H."/>
            <person name="Baek C."/>
        </authorList>
    </citation>
    <scope>NUCLEOTIDE SEQUENCE [LARGE SCALE GENOMIC DNA]</scope>
    <source>
        <strain evidence="3">HYN0004</strain>
    </source>
</reference>
<dbReference type="EMBL" id="CP029479">
    <property type="protein sequence ID" value="AWM78829.1"/>
    <property type="molecule type" value="Genomic_DNA"/>
</dbReference>
<keyword evidence="3" id="KW-1185">Reference proteome</keyword>
<dbReference type="InterPro" id="IPR013718">
    <property type="entry name" value="COQ9_C"/>
</dbReference>
<accession>A0A2Z3I1I7</accession>
<evidence type="ECO:0000313" key="3">
    <source>
        <dbReference type="Proteomes" id="UP000247763"/>
    </source>
</evidence>
<evidence type="ECO:0000313" key="2">
    <source>
        <dbReference type="EMBL" id="AWM78829.1"/>
    </source>
</evidence>
<protein>
    <submittedName>
        <fullName evidence="2">COQ9 family protein</fullName>
    </submittedName>
</protein>
<dbReference type="Gene3D" id="1.10.357.10">
    <property type="entry name" value="Tetracycline Repressor, domain 2"/>
    <property type="match status" value="1"/>
</dbReference>
<evidence type="ECO:0000259" key="1">
    <source>
        <dbReference type="Pfam" id="PF08511"/>
    </source>
</evidence>
<dbReference type="InterPro" id="IPR012762">
    <property type="entry name" value="Ubiq_biosynth_COQ9"/>
</dbReference>
<dbReference type="OrthoDB" id="7201143at2"/>
<dbReference type="NCBIfam" id="TIGR02396">
    <property type="entry name" value="diverge_rpsU"/>
    <property type="match status" value="1"/>
</dbReference>
<dbReference type="GO" id="GO:0008289">
    <property type="term" value="F:lipid binding"/>
    <property type="evidence" value="ECO:0007669"/>
    <property type="project" value="InterPro"/>
</dbReference>
<dbReference type="Proteomes" id="UP000247763">
    <property type="component" value="Chromosome"/>
</dbReference>
<sequence>MDMQEDPEAWLRRAEEAVLTAALARAPAMGWTRAMATAAGADAGFTPGETELILPHGPADLAALLSRRHDAAALAALPDPAGLKIRQRIRAAVLARLEAAAFDAPAVRRWSGWLALPPNAPQGLSLAWESADALWRWAGDTAADENHYSKRAILAGILVSALAVRLRQGEAESEAYVDARIANVMAFEAWKAKQTPGKPLRRLAEGLGRLRYGVRG</sequence>